<reference evidence="2" key="2">
    <citation type="journal article" date="2011" name="Nucleic Acids Res.">
        <title>Insights into the evolution of Archaea and eukaryotic protein modifier systems revealed by the genome of a novel archaeal group.</title>
        <authorList>
            <person name="Nunoura T."/>
            <person name="Takaki Y."/>
            <person name="Kakuta J."/>
            <person name="Nishi S."/>
            <person name="Sugahara J."/>
            <person name="Kazama H."/>
            <person name="Chee G."/>
            <person name="Hattori M."/>
            <person name="Kanai A."/>
            <person name="Atomi H."/>
            <person name="Takai K."/>
            <person name="Takami H."/>
        </authorList>
    </citation>
    <scope>NUCLEOTIDE SEQUENCE</scope>
</reference>
<dbReference type="EMBL" id="AP011891">
    <property type="protein sequence ID" value="BAJ49335.1"/>
    <property type="molecule type" value="Genomic_DNA"/>
</dbReference>
<protein>
    <submittedName>
        <fullName evidence="2">Uncharacterized protein</fullName>
    </submittedName>
</protein>
<name>E6NAH9_CALS0</name>
<dbReference type="AlphaFoldDB" id="E6NAH9"/>
<proteinExistence type="predicted"/>
<organism evidence="2">
    <name type="scientific">Caldiarchaeum subterraneum</name>
    <dbReference type="NCBI Taxonomy" id="311458"/>
    <lineage>
        <taxon>Archaea</taxon>
        <taxon>Nitrososphaerota</taxon>
        <taxon>Candidatus Caldarchaeales</taxon>
        <taxon>Candidatus Caldarchaeaceae</taxon>
        <taxon>Candidatus Caldarchaeum</taxon>
    </lineage>
</organism>
<reference evidence="2" key="1">
    <citation type="journal article" date="2005" name="Environ. Microbiol.">
        <title>Genetic and functional properties of uncultivated thermophilic crenarchaeotes from a subsurface gold mine as revealed by analysis of genome fragments.</title>
        <authorList>
            <person name="Nunoura T."/>
            <person name="Hirayama H."/>
            <person name="Takami H."/>
            <person name="Oida H."/>
            <person name="Nishi S."/>
            <person name="Shimamura S."/>
            <person name="Suzuki Y."/>
            <person name="Inagaki F."/>
            <person name="Takai K."/>
            <person name="Nealson K.H."/>
            <person name="Horikoshi K."/>
        </authorList>
    </citation>
    <scope>NUCLEOTIDE SEQUENCE</scope>
</reference>
<evidence type="ECO:0000256" key="1">
    <source>
        <dbReference type="SAM" id="MobiDB-lite"/>
    </source>
</evidence>
<evidence type="ECO:0000313" key="2">
    <source>
        <dbReference type="EMBL" id="BAJ49335.1"/>
    </source>
</evidence>
<sequence>MFSLIHGFRAYLAAGGLLASALLLLTVLPYTTAATTQPQALFFRPMDLPTTTCPDNTAQRFDQDVDYVVTPNRLLDRTDAALSYTGTLMVPSVFAGRQAWLILRITNENPDTVGGAADELHEVFLTNANGETIFLGVIDETTITTTPVDLVFQIPQDFLTAGDNTIEVQLDETTPNQDPNVITADLGDITIDSMRVCYGGYYVYNIPLVCGFTPVDLNATGAPTYRTPAIKKGDYATNILLKNPDQALPTTTFNIELYIEFATTTPIASTGPINNYPENNIIPYGTASLGARQNNFLSCDGAADEVLAEIDVADPNVQLFWKGAFIITQPIGDGVETSKLPLIVQAVNTYELTENKIRYQILRDPTGTIPRHLIGTDLEMVVAISPFNQTRQGPGAFENLQIMRMIRNELVNGFGISPAAAERVVLRVIEASLGTGASQTITNIEPREAPLEPPGGGGG</sequence>
<gene>
    <name evidence="2" type="ORF">HGMM_F01D06C02</name>
</gene>
<accession>E6NAH9</accession>
<feature type="region of interest" description="Disordered" evidence="1">
    <location>
        <begin position="439"/>
        <end position="459"/>
    </location>
</feature>